<comment type="caution">
    <text evidence="2">The sequence shown here is derived from an EMBL/GenBank/DDBJ whole genome shotgun (WGS) entry which is preliminary data.</text>
</comment>
<proteinExistence type="predicted"/>
<name>A0A562VII1_9BACT</name>
<dbReference type="CDD" id="cd02440">
    <property type="entry name" value="AdoMet_MTases"/>
    <property type="match status" value="1"/>
</dbReference>
<evidence type="ECO:0000313" key="2">
    <source>
        <dbReference type="EMBL" id="TWJ17753.1"/>
    </source>
</evidence>
<dbReference type="PANTHER" id="PTHR43317">
    <property type="entry name" value="THERMOSPERMINE SYNTHASE ACAULIS5"/>
    <property type="match status" value="1"/>
</dbReference>
<accession>A0A562VII1</accession>
<dbReference type="PANTHER" id="PTHR43317:SF3">
    <property type="entry name" value="BLR2883 PROTEIN"/>
    <property type="match status" value="1"/>
</dbReference>
<dbReference type="Pfam" id="PF01564">
    <property type="entry name" value="Spermine_synth"/>
    <property type="match status" value="1"/>
</dbReference>
<dbReference type="OrthoDB" id="9793351at2"/>
<keyword evidence="1" id="KW-0620">Polyamine biosynthesis</keyword>
<protein>
    <submittedName>
        <fullName evidence="2">Spermine/spermidine synthase</fullName>
    </submittedName>
</protein>
<dbReference type="RefSeq" id="WP_145023952.1">
    <property type="nucleotide sequence ID" value="NZ_VLLN01000019.1"/>
</dbReference>
<dbReference type="AlphaFoldDB" id="A0A562VII1"/>
<evidence type="ECO:0000313" key="3">
    <source>
        <dbReference type="Proteomes" id="UP000319449"/>
    </source>
</evidence>
<reference evidence="2 3" key="1">
    <citation type="submission" date="2019-07" db="EMBL/GenBank/DDBJ databases">
        <title>Genomic Encyclopedia of Archaeal and Bacterial Type Strains, Phase II (KMG-II): from individual species to whole genera.</title>
        <authorList>
            <person name="Goeker M."/>
        </authorList>
    </citation>
    <scope>NUCLEOTIDE SEQUENCE [LARGE SCALE GENOMIC DNA]</scope>
    <source>
        <strain evidence="2 3">ATCC BAA-1139</strain>
    </source>
</reference>
<dbReference type="Proteomes" id="UP000319449">
    <property type="component" value="Unassembled WGS sequence"/>
</dbReference>
<sequence>MAQPWQTLDSIVTKDGTLELRQRGERDFLITVGGLVLMNSSAHRSEVALGTMACSHLKNHPVPRVLVAGLGMGYTLRAVLDELPASARVVVGELNPVVLTWCQGPLAELTRGAAADPRVTVAIADVADLIRNSASSGERFDAVVLDLYTGPHARSHKRDDPLYGSRAIEQTRAALNPGGVFAVWGENYDAGFVERLQSAGFTVKSDRPGRGGLRHVVYVATLPMSGGDARQGGIRGGGRGRSRG</sequence>
<organism evidence="2 3">
    <name type="scientific">Geobacter argillaceus</name>
    <dbReference type="NCBI Taxonomy" id="345631"/>
    <lineage>
        <taxon>Bacteria</taxon>
        <taxon>Pseudomonadati</taxon>
        <taxon>Thermodesulfobacteriota</taxon>
        <taxon>Desulfuromonadia</taxon>
        <taxon>Geobacterales</taxon>
        <taxon>Geobacteraceae</taxon>
        <taxon>Geobacter</taxon>
    </lineage>
</organism>
<dbReference type="EMBL" id="VLLN01000019">
    <property type="protein sequence ID" value="TWJ17753.1"/>
    <property type="molecule type" value="Genomic_DNA"/>
</dbReference>
<evidence type="ECO:0000256" key="1">
    <source>
        <dbReference type="ARBA" id="ARBA00023115"/>
    </source>
</evidence>
<dbReference type="Gene3D" id="3.40.50.150">
    <property type="entry name" value="Vaccinia Virus protein VP39"/>
    <property type="match status" value="1"/>
</dbReference>
<dbReference type="InterPro" id="IPR029063">
    <property type="entry name" value="SAM-dependent_MTases_sf"/>
</dbReference>
<dbReference type="GO" id="GO:0006596">
    <property type="term" value="P:polyamine biosynthetic process"/>
    <property type="evidence" value="ECO:0007669"/>
    <property type="project" value="UniProtKB-KW"/>
</dbReference>
<gene>
    <name evidence="2" type="ORF">JN12_02870</name>
</gene>
<dbReference type="SUPFAM" id="SSF53335">
    <property type="entry name" value="S-adenosyl-L-methionine-dependent methyltransferases"/>
    <property type="match status" value="1"/>
</dbReference>
<keyword evidence="3" id="KW-1185">Reference proteome</keyword>